<dbReference type="RefSeq" id="XP_031005596.1">
    <property type="nucleotide sequence ID" value="XM_031149759.1"/>
</dbReference>
<feature type="region of interest" description="Disordered" evidence="1">
    <location>
        <begin position="53"/>
        <end position="72"/>
    </location>
</feature>
<sequence length="72" mass="7995">MGATPLDEGSEDVVAVYGVLFLDWNTTGNPENPPFHTIRTWFFGLTGNIWGRGQVRQRDEPDEASPVSRSDS</sequence>
<organism evidence="2 3">
    <name type="scientific">Lachnellula hyalina</name>
    <dbReference type="NCBI Taxonomy" id="1316788"/>
    <lineage>
        <taxon>Eukaryota</taxon>
        <taxon>Fungi</taxon>
        <taxon>Dikarya</taxon>
        <taxon>Ascomycota</taxon>
        <taxon>Pezizomycotina</taxon>
        <taxon>Leotiomycetes</taxon>
        <taxon>Helotiales</taxon>
        <taxon>Lachnaceae</taxon>
        <taxon>Lachnellula</taxon>
    </lineage>
</organism>
<comment type="caution">
    <text evidence="2">The sequence shown here is derived from an EMBL/GenBank/DDBJ whole genome shotgun (WGS) entry which is preliminary data.</text>
</comment>
<evidence type="ECO:0000313" key="2">
    <source>
        <dbReference type="EMBL" id="TVY26808.1"/>
    </source>
</evidence>
<dbReference type="GeneID" id="41985002"/>
<accession>A0A8H8R1N5</accession>
<keyword evidence="3" id="KW-1185">Reference proteome</keyword>
<protein>
    <submittedName>
        <fullName evidence="2">Uncharacterized protein</fullName>
    </submittedName>
</protein>
<dbReference type="Proteomes" id="UP000431533">
    <property type="component" value="Unassembled WGS sequence"/>
</dbReference>
<reference evidence="2 3" key="1">
    <citation type="submission" date="2018-05" db="EMBL/GenBank/DDBJ databases">
        <title>Genome sequencing and assembly of the regulated plant pathogen Lachnellula willkommii and related sister species for the development of diagnostic species identification markers.</title>
        <authorList>
            <person name="Giroux E."/>
            <person name="Bilodeau G."/>
        </authorList>
    </citation>
    <scope>NUCLEOTIDE SEQUENCE [LARGE SCALE GENOMIC DNA]</scope>
    <source>
        <strain evidence="2 3">CBS 185.66</strain>
    </source>
</reference>
<evidence type="ECO:0000313" key="3">
    <source>
        <dbReference type="Proteomes" id="UP000431533"/>
    </source>
</evidence>
<proteinExistence type="predicted"/>
<dbReference type="AlphaFoldDB" id="A0A8H8R1N5"/>
<gene>
    <name evidence="2" type="ORF">LHYA1_G004804</name>
</gene>
<evidence type="ECO:0000256" key="1">
    <source>
        <dbReference type="SAM" id="MobiDB-lite"/>
    </source>
</evidence>
<dbReference type="OrthoDB" id="5278907at2759"/>
<dbReference type="EMBL" id="QGMH01000061">
    <property type="protein sequence ID" value="TVY26808.1"/>
    <property type="molecule type" value="Genomic_DNA"/>
</dbReference>
<name>A0A8H8R1N5_9HELO</name>